<evidence type="ECO:0000313" key="4">
    <source>
        <dbReference type="Proteomes" id="UP001216150"/>
    </source>
</evidence>
<protein>
    <submittedName>
        <fullName evidence="3">Uncharacterized protein</fullName>
    </submittedName>
</protein>
<comment type="caution">
    <text evidence="3">The sequence shown here is derived from an EMBL/GenBank/DDBJ whole genome shotgun (WGS) entry which is preliminary data.</text>
</comment>
<feature type="transmembrane region" description="Helical" evidence="2">
    <location>
        <begin position="675"/>
        <end position="697"/>
    </location>
</feature>
<feature type="compositionally biased region" description="Acidic residues" evidence="1">
    <location>
        <begin position="39"/>
        <end position="53"/>
    </location>
</feature>
<evidence type="ECO:0000256" key="1">
    <source>
        <dbReference type="SAM" id="MobiDB-lite"/>
    </source>
</evidence>
<feature type="transmembrane region" description="Helical" evidence="2">
    <location>
        <begin position="790"/>
        <end position="813"/>
    </location>
</feature>
<feature type="transmembrane region" description="Helical" evidence="2">
    <location>
        <begin position="723"/>
        <end position="743"/>
    </location>
</feature>
<accession>A0AAD6GTX0</accession>
<keyword evidence="2" id="KW-1133">Transmembrane helix</keyword>
<dbReference type="Pfam" id="PF11915">
    <property type="entry name" value="DUF3433"/>
    <property type="match status" value="2"/>
</dbReference>
<feature type="compositionally biased region" description="Basic and acidic residues" evidence="1">
    <location>
        <begin position="11"/>
        <end position="23"/>
    </location>
</feature>
<feature type="transmembrane region" description="Helical" evidence="2">
    <location>
        <begin position="1321"/>
        <end position="1343"/>
    </location>
</feature>
<proteinExistence type="predicted"/>
<dbReference type="PANTHER" id="PTHR37544:SF3">
    <property type="entry name" value="SPRAY"/>
    <property type="match status" value="1"/>
</dbReference>
<feature type="transmembrane region" description="Helical" evidence="2">
    <location>
        <begin position="202"/>
        <end position="226"/>
    </location>
</feature>
<dbReference type="InterPro" id="IPR021840">
    <property type="entry name" value="DUF3433"/>
</dbReference>
<keyword evidence="2" id="KW-0812">Transmembrane</keyword>
<reference evidence="3 4" key="1">
    <citation type="journal article" date="2023" name="IMA Fungus">
        <title>Comparative genomic study of the Penicillium genus elucidates a diverse pangenome and 15 lateral gene transfer events.</title>
        <authorList>
            <person name="Petersen C."/>
            <person name="Sorensen T."/>
            <person name="Nielsen M.R."/>
            <person name="Sondergaard T.E."/>
            <person name="Sorensen J.L."/>
            <person name="Fitzpatrick D.A."/>
            <person name="Frisvad J.C."/>
            <person name="Nielsen K.L."/>
        </authorList>
    </citation>
    <scope>NUCLEOTIDE SEQUENCE [LARGE SCALE GENOMIC DNA]</scope>
    <source>
        <strain evidence="3 4">IBT 29057</strain>
    </source>
</reference>
<sequence length="1444" mass="160401">MTMLPRQYTPNEDRNILGDRSDFFAHSVRPSRSSSRDENNDDDDDDDDDEEEVSSVSSVSEIEPLQEETPPSEKPAECRTQNWTPYTFSHPYLVVLSLVALGLCLVTFLLWWRSSNNYGLGRDDDTSAMLFGWRYSPTLIAVIYVQMANVLFEDVKRTEPYARLAKPDGAMAPASILKAPAAWWTVLYDGFSKKRNGSRSMILILVSFLNIMGFMAISPLSSAFLFSENVALPKPADFIGLLPAANSPLPINADRSTNFRALANLLQNVSTSPWITDEYTILPFWPSKMQDAPITSLPTRQSQKWEAETTMFKTEFKCTEMTVEHLSSANISFGDISGIPSYSFIWGSPDGCKYGLNVTEKLFDYGGGSWSDSSTFYEALSEINHPESPSSSTNSSAECDNREIIILSESWKSSGANYMAQVCDTNYWMANVSTTISLDADEPEITFDNDEFQEKKISIPDNILNTTEFSNLMLNKDWTSYIISVLWSKQAALGGPSILLGALYDYDMSALLNDPDWVQSAAKAKQRYFGEVLQASLTRQGASQKVSMQGNIHDVETRVVVQPGPAIALGVLFAISFLSILAIWGLSRPQKRPLNLKEDPASTMGVAFLITDKLRTILDFRSMRQPSAQDLNSTLEQESFNTDPKGLSRVSEKDLVINGSSQSANGTPKLFRLPALLSLTTVLIAVVVGVSVLYHFASTSGLYEKAFVYQVQVSFFDNGLSSVAPFAMIPTVIATGIGLWWSAMDENFRRLQPYLAMAKGNPTFSRGASLSYQSAFWLWACSKAAMNKHWLLALLTLGSSLSPVFTTTMSALFDRGPGVISDSVMLNRTLEIRTIPHVFPTKQSLYPDASNDYVARIIADLYSNMTTHWMYTATIQLALNGSQPAWSKDGWSFVPAMMDNIENTDSAIPNDLDVQDQAVDGVQSNVSFSTPALRGRIECSAPPRQALLNVTNWLTPIDLSNMTYWNKSTVPDGLRGGFQLGRGWRNDDTPSVILPLASPENYTECHGCTTAFATPSEIVCCGNRSSNAWDPTVAVGYWSPNVHPNYSSPRMWNLNFTTKLFYGEAVTGIKNIPKNSEGREVEVGLLFPNIPSTSYLNCKPLVESAMADVIVDPKTGDIQDFNITDTPKEMPDAFSDNYVPHNQTHINLDTKLMEYNVTLSFGRLFMSSLLTAADTLNIGGGSHVLGYTEEELNDNTYNIRDEINGLNMDFMTYAMYTMAGKDATNMLDPDTFETLAQKTFTTFFQHFVNNELSMQTGGWAYQKINASLPKELGPALDIVHNYLPGTKASKHQDVMHPISHTNRTVEARLTRRVELLQMNSVAVWLSISIMAWLIITTVVVALLQKRYFGSLVRNVECLGDVLVLIAGSTNLLQVVREIQAGRLLPESYEHLRTKLGWFVDEDGGLRWGVEMEESYGEGPGVHWISAPYLSKEKGSKTWNLGDEQ</sequence>
<evidence type="ECO:0000256" key="2">
    <source>
        <dbReference type="SAM" id="Phobius"/>
    </source>
</evidence>
<organism evidence="3 4">
    <name type="scientific">Penicillium hetheringtonii</name>
    <dbReference type="NCBI Taxonomy" id="911720"/>
    <lineage>
        <taxon>Eukaryota</taxon>
        <taxon>Fungi</taxon>
        <taxon>Dikarya</taxon>
        <taxon>Ascomycota</taxon>
        <taxon>Pezizomycotina</taxon>
        <taxon>Eurotiomycetes</taxon>
        <taxon>Eurotiomycetidae</taxon>
        <taxon>Eurotiales</taxon>
        <taxon>Aspergillaceae</taxon>
        <taxon>Penicillium</taxon>
    </lineage>
</organism>
<dbReference type="EMBL" id="JAQJAC010000003">
    <property type="protein sequence ID" value="KAJ5591016.1"/>
    <property type="molecule type" value="Genomic_DNA"/>
</dbReference>
<feature type="region of interest" description="Disordered" evidence="1">
    <location>
        <begin position="1"/>
        <end position="78"/>
    </location>
</feature>
<dbReference type="PANTHER" id="PTHR37544">
    <property type="entry name" value="SPRAY-RELATED"/>
    <property type="match status" value="1"/>
</dbReference>
<dbReference type="Proteomes" id="UP001216150">
    <property type="component" value="Unassembled WGS sequence"/>
</dbReference>
<feature type="non-terminal residue" evidence="3">
    <location>
        <position position="1"/>
    </location>
</feature>
<feature type="transmembrane region" description="Helical" evidence="2">
    <location>
        <begin position="566"/>
        <end position="587"/>
    </location>
</feature>
<evidence type="ECO:0000313" key="3">
    <source>
        <dbReference type="EMBL" id="KAJ5591016.1"/>
    </source>
</evidence>
<name>A0AAD6GTX0_9EURO</name>
<feature type="transmembrane region" description="Helical" evidence="2">
    <location>
        <begin position="132"/>
        <end position="152"/>
    </location>
</feature>
<keyword evidence="4" id="KW-1185">Reference proteome</keyword>
<keyword evidence="2" id="KW-0472">Membrane</keyword>
<feature type="transmembrane region" description="Helical" evidence="2">
    <location>
        <begin position="92"/>
        <end position="112"/>
    </location>
</feature>
<gene>
    <name evidence="3" type="ORF">N7450_004988</name>
</gene>